<comment type="caution">
    <text evidence="2">The sequence shown here is derived from an EMBL/GenBank/DDBJ whole genome shotgun (WGS) entry which is preliminary data.</text>
</comment>
<dbReference type="Proteomes" id="UP000787635">
    <property type="component" value="Unassembled WGS sequence"/>
</dbReference>
<evidence type="ECO:0000256" key="1">
    <source>
        <dbReference type="SAM" id="SignalP"/>
    </source>
</evidence>
<feature type="chain" id="PRO_5047308166" evidence="1">
    <location>
        <begin position="21"/>
        <end position="537"/>
    </location>
</feature>
<evidence type="ECO:0000313" key="3">
    <source>
        <dbReference type="Proteomes" id="UP000787635"/>
    </source>
</evidence>
<protein>
    <submittedName>
        <fullName evidence="2">Uncharacterized protein</fullName>
    </submittedName>
</protein>
<evidence type="ECO:0000313" key="2">
    <source>
        <dbReference type="EMBL" id="NKC33735.1"/>
    </source>
</evidence>
<proteinExistence type="predicted"/>
<sequence length="537" mass="57046">MLPRFLLSLVLLLAAAPLRAAPADIACTDLLAWARQAGDHDSLALTRGWPALAPRREVVLPGLFLAPVTAETFGQSATAWDRDTLRAVSRRLRACARDRALRDQAAVFNTARALLDGDAARFLRQRERSRGRVAEQLARLEQAAFAPGILPFLRALPEATQPMGHAVALRLAGGLPPQIRGTGRLLLREVPYLLQADIEATLRPRLASQIAARQAQARQAVAAALAALPATPRGLAQLDALADGPLEAALEAADRPGFAAARAARREALLARMEEGLRQRLAQLAVGPARPAQLAQLDRLRQDPALAALPAARRRAMEAEIAGLGRRLASQVMQANREALAVRPVNLPTLAVAAPAQARLLQALEAYAEPAALARFREESGTALAALAEDAFPDFAARLAALPVGEEGLRLLRQPPPWLDSLPPQAAAQEARFRDALAARRGAIEAGLAAAAAAEAAAEAGPLTGRHYAAGDGRLRLEFLDSGRVLATQAETTRAGTYEEIAGERVIITLPDTNLVLRRAGRRLDGGAVVLERVASP</sequence>
<keyword evidence="1" id="KW-0732">Signal</keyword>
<accession>A0ABX1EA79</accession>
<dbReference type="RefSeq" id="WP_168034458.1">
    <property type="nucleotide sequence ID" value="NZ_JAAVNE010000053.1"/>
</dbReference>
<organism evidence="2 3">
    <name type="scientific">Falsiroseomonas selenitidurans</name>
    <dbReference type="NCBI Taxonomy" id="2716335"/>
    <lineage>
        <taxon>Bacteria</taxon>
        <taxon>Pseudomonadati</taxon>
        <taxon>Pseudomonadota</taxon>
        <taxon>Alphaproteobacteria</taxon>
        <taxon>Acetobacterales</taxon>
        <taxon>Roseomonadaceae</taxon>
        <taxon>Falsiroseomonas</taxon>
    </lineage>
</organism>
<name>A0ABX1EA79_9PROT</name>
<reference evidence="2 3" key="1">
    <citation type="submission" date="2020-03" db="EMBL/GenBank/DDBJ databases">
        <title>Roseomonas selenitidurans sp. nov. isolated from urban soil.</title>
        <authorList>
            <person name="Liu H."/>
        </authorList>
    </citation>
    <scope>NUCLEOTIDE SEQUENCE [LARGE SCALE GENOMIC DNA]</scope>
    <source>
        <strain evidence="2 3">BU-1</strain>
    </source>
</reference>
<feature type="signal peptide" evidence="1">
    <location>
        <begin position="1"/>
        <end position="20"/>
    </location>
</feature>
<gene>
    <name evidence="2" type="ORF">HEQ75_22925</name>
</gene>
<keyword evidence="3" id="KW-1185">Reference proteome</keyword>
<dbReference type="EMBL" id="JAAVNE010000053">
    <property type="protein sequence ID" value="NKC33735.1"/>
    <property type="molecule type" value="Genomic_DNA"/>
</dbReference>